<dbReference type="Pfam" id="PF01094">
    <property type="entry name" value="ANF_receptor"/>
    <property type="match status" value="1"/>
</dbReference>
<dbReference type="PANTHER" id="PTHR34836">
    <property type="entry name" value="OS06G0188250 PROTEIN"/>
    <property type="match status" value="1"/>
</dbReference>
<dbReference type="InterPro" id="IPR001828">
    <property type="entry name" value="ANF_lig-bd_rcpt"/>
</dbReference>
<evidence type="ECO:0000256" key="1">
    <source>
        <dbReference type="ARBA" id="ARBA00004370"/>
    </source>
</evidence>
<dbReference type="InterPro" id="IPR015683">
    <property type="entry name" value="Ionotropic_Glu_rcpt"/>
</dbReference>
<feature type="signal peptide" evidence="5">
    <location>
        <begin position="1"/>
        <end position="27"/>
    </location>
</feature>
<name>A0AA38WMZ5_9ASTR</name>
<dbReference type="AlphaFoldDB" id="A0AA38WMZ5"/>
<dbReference type="InterPro" id="IPR028082">
    <property type="entry name" value="Peripla_BP_I"/>
</dbReference>
<dbReference type="GO" id="GO:0016020">
    <property type="term" value="C:membrane"/>
    <property type="evidence" value="ECO:0007669"/>
    <property type="project" value="UniProtKB-SubCell"/>
</dbReference>
<keyword evidence="8" id="KW-1185">Reference proteome</keyword>
<comment type="caution">
    <text evidence="7">The sequence shown here is derived from an EMBL/GenBank/DDBJ whole genome shotgun (WGS) entry which is preliminary data.</text>
</comment>
<evidence type="ECO:0000313" key="7">
    <source>
        <dbReference type="EMBL" id="KAJ9567212.1"/>
    </source>
</evidence>
<keyword evidence="2" id="KW-0812">Transmembrane</keyword>
<reference evidence="7" key="1">
    <citation type="submission" date="2023-03" db="EMBL/GenBank/DDBJ databases">
        <title>Chromosome-scale reference genome and RAD-based genetic map of yellow starthistle (Centaurea solstitialis) reveal putative structural variation and QTLs associated with invader traits.</title>
        <authorList>
            <person name="Reatini B."/>
            <person name="Cang F.A."/>
            <person name="Jiang Q."/>
            <person name="Mckibben M.T.W."/>
            <person name="Barker M.S."/>
            <person name="Rieseberg L.H."/>
            <person name="Dlugosch K.M."/>
        </authorList>
    </citation>
    <scope>NUCLEOTIDE SEQUENCE</scope>
    <source>
        <strain evidence="7">CAN-66</strain>
        <tissue evidence="7">Leaf</tissue>
    </source>
</reference>
<dbReference type="SUPFAM" id="SSF53822">
    <property type="entry name" value="Periplasmic binding protein-like I"/>
    <property type="match status" value="1"/>
</dbReference>
<dbReference type="PANTHER" id="PTHR34836:SF6">
    <property type="entry name" value="PERIPLASMIC BINDING PROTEIN-LIKE I"/>
    <property type="match status" value="1"/>
</dbReference>
<keyword evidence="5" id="KW-0732">Signal</keyword>
<proteinExistence type="predicted"/>
<feature type="chain" id="PRO_5041411588" description="Receptor ligand binding region domain-containing protein" evidence="5">
    <location>
        <begin position="28"/>
        <end position="264"/>
    </location>
</feature>
<evidence type="ECO:0000256" key="5">
    <source>
        <dbReference type="SAM" id="SignalP"/>
    </source>
</evidence>
<comment type="subcellular location">
    <subcellularLocation>
        <location evidence="1">Membrane</location>
    </subcellularLocation>
</comment>
<evidence type="ECO:0000259" key="6">
    <source>
        <dbReference type="Pfam" id="PF01094"/>
    </source>
</evidence>
<feature type="domain" description="Receptor ligand binding region" evidence="6">
    <location>
        <begin position="55"/>
        <end position="264"/>
    </location>
</feature>
<dbReference type="Proteomes" id="UP001172457">
    <property type="component" value="Chromosome 1"/>
</dbReference>
<evidence type="ECO:0000256" key="3">
    <source>
        <dbReference type="ARBA" id="ARBA00022989"/>
    </source>
</evidence>
<evidence type="ECO:0000313" key="8">
    <source>
        <dbReference type="Proteomes" id="UP001172457"/>
    </source>
</evidence>
<keyword evidence="4" id="KW-0472">Membrane</keyword>
<dbReference type="EMBL" id="JARYMX010000001">
    <property type="protein sequence ID" value="KAJ9567212.1"/>
    <property type="molecule type" value="Genomic_DNA"/>
</dbReference>
<evidence type="ECO:0000256" key="4">
    <source>
        <dbReference type="ARBA" id="ARBA00023136"/>
    </source>
</evidence>
<gene>
    <name evidence="7" type="ORF">OSB04_003178</name>
</gene>
<protein>
    <recommendedName>
        <fullName evidence="6">Receptor ligand binding region domain-containing protein</fullName>
    </recommendedName>
</protein>
<keyword evidence="3" id="KW-1133">Transmembrane helix</keyword>
<sequence>MEISNKKRTGLLFLTMMLLCFQIQSKAQEDSTYKEIPVGVILNMGSWVGKTIHSCIIIALSEFYKVNGHYQTRLLLQNRDTQGETLHALHSAQITLSRLLMLSCLPAFELLEKKKVQAIIGSDSTAEAKFLAVLGDEARIPILSLSPTPSSHNHPYFLQIAQDETIQFKGIAAMAESFGWKNLVIICENTGNGREMATLIVNGLVEKGISVTYTSLFSTSAGDELVQEELQKLSSMQTKVFVMHTSPSVASHLLLNAKELGMME</sequence>
<organism evidence="7 8">
    <name type="scientific">Centaurea solstitialis</name>
    <name type="common">yellow star-thistle</name>
    <dbReference type="NCBI Taxonomy" id="347529"/>
    <lineage>
        <taxon>Eukaryota</taxon>
        <taxon>Viridiplantae</taxon>
        <taxon>Streptophyta</taxon>
        <taxon>Embryophyta</taxon>
        <taxon>Tracheophyta</taxon>
        <taxon>Spermatophyta</taxon>
        <taxon>Magnoliopsida</taxon>
        <taxon>eudicotyledons</taxon>
        <taxon>Gunneridae</taxon>
        <taxon>Pentapetalae</taxon>
        <taxon>asterids</taxon>
        <taxon>campanulids</taxon>
        <taxon>Asterales</taxon>
        <taxon>Asteraceae</taxon>
        <taxon>Carduoideae</taxon>
        <taxon>Cardueae</taxon>
        <taxon>Centaureinae</taxon>
        <taxon>Centaurea</taxon>
    </lineage>
</organism>
<evidence type="ECO:0000256" key="2">
    <source>
        <dbReference type="ARBA" id="ARBA00022692"/>
    </source>
</evidence>
<dbReference type="Gene3D" id="3.40.50.2300">
    <property type="match status" value="1"/>
</dbReference>
<accession>A0AA38WMZ5</accession>